<name>A0A765T1S0_ECOLX</name>
<sequence length="371" mass="42581">MIRPVSVSNYISISNDFPVNYIPPQIKDVLKSFIDALSIIICDEEWRTSLRVNAITKNIFDNLDNLSYTQQALSQDNDSLYNESVQFRLKYPIKTGKNKEFMEFLVVINLSPVHLDSFRHNGEINIFCPPDTKTAITGCRFQAGIERVLFLFLNDFIEQFPVISIGIPIKRTHTPHIEPLAPDHHAAADYLRQFDLLVMNFISRGNFVIFPGLWNKSEITRWFANTPPNLITTILNITDDELKHDLLQSLMDSLCHNKHILPEVCICFLSLLADSKSPHFQELFLFFSTIFLNYQQCMNPNENDLNDVLIPASLNENRTIRHLAKKMLKLITKKNIQPKVIGEDFAITRPRSPVSPTTPSMAKTPVLSERH</sequence>
<organism evidence="2">
    <name type="scientific">Escherichia coli</name>
    <dbReference type="NCBI Taxonomy" id="562"/>
    <lineage>
        <taxon>Bacteria</taxon>
        <taxon>Pseudomonadati</taxon>
        <taxon>Pseudomonadota</taxon>
        <taxon>Gammaproteobacteria</taxon>
        <taxon>Enterobacterales</taxon>
        <taxon>Enterobacteriaceae</taxon>
        <taxon>Escherichia</taxon>
    </lineage>
</organism>
<proteinExistence type="predicted"/>
<reference evidence="2" key="1">
    <citation type="journal article" date="2018" name="Genome Biol.">
        <title>SKESA: strategic k-mer extension for scrupulous assemblies.</title>
        <authorList>
            <person name="Souvorov A."/>
            <person name="Agarwala R."/>
            <person name="Lipman D.J."/>
        </authorList>
    </citation>
    <scope>NUCLEOTIDE SEQUENCE [LARGE SCALE GENOMIC DNA]</scope>
    <source>
        <strain evidence="2">1839</strain>
    </source>
</reference>
<dbReference type="AlphaFoldDB" id="A0A765T1S0"/>
<feature type="region of interest" description="Disordered" evidence="1">
    <location>
        <begin position="351"/>
        <end position="371"/>
    </location>
</feature>
<gene>
    <name evidence="2" type="primary">yneK</name>
    <name evidence="2" type="ORF">GGB84_001962</name>
</gene>
<dbReference type="EMBL" id="DAAYTU010000009">
    <property type="protein sequence ID" value="HAG5770318.1"/>
    <property type="molecule type" value="Genomic_DNA"/>
</dbReference>
<dbReference type="NCBIfam" id="NF033404">
    <property type="entry name" value="YneK"/>
    <property type="match status" value="1"/>
</dbReference>
<protein>
    <submittedName>
        <fullName evidence="2">Uncharacterized protein</fullName>
    </submittedName>
</protein>
<accession>A0A765T1S0</accession>
<comment type="caution">
    <text evidence="2">The sequence shown here is derived from an EMBL/GenBank/DDBJ whole genome shotgun (WGS) entry which is preliminary data.</text>
</comment>
<reference evidence="2" key="2">
    <citation type="submission" date="2020-02" db="EMBL/GenBank/DDBJ databases">
        <authorList>
            <consortium name="NCBI Pathogen Detection Project"/>
        </authorList>
    </citation>
    <scope>NUCLEOTIDE SEQUENCE</scope>
    <source>
        <strain evidence="2">1839</strain>
    </source>
</reference>
<feature type="compositionally biased region" description="Low complexity" evidence="1">
    <location>
        <begin position="351"/>
        <end position="360"/>
    </location>
</feature>
<evidence type="ECO:0000256" key="1">
    <source>
        <dbReference type="SAM" id="MobiDB-lite"/>
    </source>
</evidence>
<evidence type="ECO:0000313" key="2">
    <source>
        <dbReference type="EMBL" id="HAG5770318.1"/>
    </source>
</evidence>